<evidence type="ECO:0000313" key="7">
    <source>
        <dbReference type="Proteomes" id="UP001500665"/>
    </source>
</evidence>
<dbReference type="EMBL" id="BAAAHH010000023">
    <property type="protein sequence ID" value="GAA0959923.1"/>
    <property type="molecule type" value="Genomic_DNA"/>
</dbReference>
<dbReference type="InterPro" id="IPR009057">
    <property type="entry name" value="Homeodomain-like_sf"/>
</dbReference>
<dbReference type="Gene3D" id="1.10.357.10">
    <property type="entry name" value="Tetracycline Repressor, domain 2"/>
    <property type="match status" value="1"/>
</dbReference>
<dbReference type="InterPro" id="IPR050109">
    <property type="entry name" value="HTH-type_TetR-like_transc_reg"/>
</dbReference>
<comment type="caution">
    <text evidence="6">The sequence shown here is derived from an EMBL/GenBank/DDBJ whole genome shotgun (WGS) entry which is preliminary data.</text>
</comment>
<evidence type="ECO:0000256" key="3">
    <source>
        <dbReference type="ARBA" id="ARBA00023163"/>
    </source>
</evidence>
<keyword evidence="1" id="KW-0805">Transcription regulation</keyword>
<feature type="DNA-binding region" description="H-T-H motif" evidence="4">
    <location>
        <begin position="24"/>
        <end position="43"/>
    </location>
</feature>
<accession>A0ABP4C4J7</accession>
<keyword evidence="2 4" id="KW-0238">DNA-binding</keyword>
<dbReference type="Pfam" id="PF00440">
    <property type="entry name" value="TetR_N"/>
    <property type="match status" value="1"/>
</dbReference>
<gene>
    <name evidence="6" type="ORF">GCM10009550_50330</name>
</gene>
<evidence type="ECO:0000256" key="2">
    <source>
        <dbReference type="ARBA" id="ARBA00023125"/>
    </source>
</evidence>
<feature type="domain" description="HTH tetR-type" evidence="5">
    <location>
        <begin position="1"/>
        <end position="61"/>
    </location>
</feature>
<dbReference type="PANTHER" id="PTHR30055">
    <property type="entry name" value="HTH-TYPE TRANSCRIPTIONAL REGULATOR RUTR"/>
    <property type="match status" value="1"/>
</dbReference>
<sequence>MGARERILDAAAALVARSGFEAVNMVAVAREAGVSRQTVYAHFGGRDELLSEAMVRVTHQVLGRLDARIADVPDAAEYVVELIVAVRAECRRHPVLGALLLADRGSPLFDEETFVRTKPAAERLLVPLLVREPRLAARFGDVVEVILRSALSVLLFDSDAVRTDEDLRSFLRWTLLPVLESAYTRG</sequence>
<dbReference type="InterPro" id="IPR001647">
    <property type="entry name" value="HTH_TetR"/>
</dbReference>
<evidence type="ECO:0000259" key="5">
    <source>
        <dbReference type="PROSITE" id="PS50977"/>
    </source>
</evidence>
<dbReference type="RefSeq" id="WP_344243416.1">
    <property type="nucleotide sequence ID" value="NZ_BAAAHH010000023.1"/>
</dbReference>
<keyword evidence="3" id="KW-0804">Transcription</keyword>
<protein>
    <submittedName>
        <fullName evidence="6">TetR/AcrR family transcriptional regulator</fullName>
    </submittedName>
</protein>
<dbReference type="SUPFAM" id="SSF46689">
    <property type="entry name" value="Homeodomain-like"/>
    <property type="match status" value="1"/>
</dbReference>
<dbReference type="PRINTS" id="PR00455">
    <property type="entry name" value="HTHTETR"/>
</dbReference>
<evidence type="ECO:0000256" key="1">
    <source>
        <dbReference type="ARBA" id="ARBA00023015"/>
    </source>
</evidence>
<keyword evidence="7" id="KW-1185">Reference proteome</keyword>
<name>A0ABP4C4J7_9ACTN</name>
<reference evidence="7" key="1">
    <citation type="journal article" date="2019" name="Int. J. Syst. Evol. Microbiol.">
        <title>The Global Catalogue of Microorganisms (GCM) 10K type strain sequencing project: providing services to taxonomists for standard genome sequencing and annotation.</title>
        <authorList>
            <consortium name="The Broad Institute Genomics Platform"/>
            <consortium name="The Broad Institute Genome Sequencing Center for Infectious Disease"/>
            <person name="Wu L."/>
            <person name="Ma J."/>
        </authorList>
    </citation>
    <scope>NUCLEOTIDE SEQUENCE [LARGE SCALE GENOMIC DNA]</scope>
    <source>
        <strain evidence="7">JCM 10696</strain>
    </source>
</reference>
<proteinExistence type="predicted"/>
<dbReference type="Proteomes" id="UP001500665">
    <property type="component" value="Unassembled WGS sequence"/>
</dbReference>
<evidence type="ECO:0000256" key="4">
    <source>
        <dbReference type="PROSITE-ProRule" id="PRU00335"/>
    </source>
</evidence>
<dbReference type="PANTHER" id="PTHR30055:SF234">
    <property type="entry name" value="HTH-TYPE TRANSCRIPTIONAL REGULATOR BETI"/>
    <property type="match status" value="1"/>
</dbReference>
<evidence type="ECO:0000313" key="6">
    <source>
        <dbReference type="EMBL" id="GAA0959923.1"/>
    </source>
</evidence>
<organism evidence="6 7">
    <name type="scientific">Actinocorallia libanotica</name>
    <dbReference type="NCBI Taxonomy" id="46162"/>
    <lineage>
        <taxon>Bacteria</taxon>
        <taxon>Bacillati</taxon>
        <taxon>Actinomycetota</taxon>
        <taxon>Actinomycetes</taxon>
        <taxon>Streptosporangiales</taxon>
        <taxon>Thermomonosporaceae</taxon>
        <taxon>Actinocorallia</taxon>
    </lineage>
</organism>
<dbReference type="PROSITE" id="PS50977">
    <property type="entry name" value="HTH_TETR_2"/>
    <property type="match status" value="1"/>
</dbReference>